<evidence type="ECO:0000259" key="11">
    <source>
        <dbReference type="Pfam" id="PF13841"/>
    </source>
</evidence>
<evidence type="ECO:0000256" key="2">
    <source>
        <dbReference type="ARBA" id="ARBA00007371"/>
    </source>
</evidence>
<dbReference type="GO" id="GO:0042742">
    <property type="term" value="P:defense response to bacterium"/>
    <property type="evidence" value="ECO:0007669"/>
    <property type="project" value="UniProtKB-UniRule"/>
</dbReference>
<protein>
    <recommendedName>
        <fullName evidence="9">Beta-defensin</fullName>
    </recommendedName>
</protein>
<dbReference type="Proteomes" id="UP000233100">
    <property type="component" value="Chromosome 8"/>
</dbReference>
<evidence type="ECO:0000313" key="12">
    <source>
        <dbReference type="Ensembl" id="ENSMFAP00000019120.2"/>
    </source>
</evidence>
<keyword evidence="3 9" id="KW-0964">Secreted</keyword>
<dbReference type="GO" id="GO:0005615">
    <property type="term" value="C:extracellular space"/>
    <property type="evidence" value="ECO:0007669"/>
    <property type="project" value="TreeGrafter"/>
</dbReference>
<comment type="similarity">
    <text evidence="2 9">Belongs to the beta-defensin family.</text>
</comment>
<sequence>MYTEVLFISATDSLICFTYSTMRVLFLIFGVLYLLSTVPPARSFIYIDECPSEYYNCRMKCNADEHAIRYCDDWTICCKLKNIEIEKLRRERKD</sequence>
<keyword evidence="5" id="KW-0732">Signal</keyword>
<keyword evidence="10" id="KW-0472">Membrane</keyword>
<dbReference type="Pfam" id="PF13841">
    <property type="entry name" value="Defensin_beta_2"/>
    <property type="match status" value="1"/>
</dbReference>
<feature type="domain" description="Beta-defensin" evidence="11">
    <location>
        <begin position="49"/>
        <end position="78"/>
    </location>
</feature>
<dbReference type="VEuPathDB" id="HostDB:ENSMFAG00000032591"/>
<evidence type="ECO:0000256" key="5">
    <source>
        <dbReference type="ARBA" id="ARBA00022729"/>
    </source>
</evidence>
<dbReference type="GeneID" id="102129503"/>
<evidence type="ECO:0000256" key="6">
    <source>
        <dbReference type="ARBA" id="ARBA00022940"/>
    </source>
</evidence>
<evidence type="ECO:0000256" key="3">
    <source>
        <dbReference type="ARBA" id="ARBA00022525"/>
    </source>
</evidence>
<dbReference type="AlphaFoldDB" id="G7PCD9"/>
<dbReference type="RefSeq" id="XP_005562626.1">
    <property type="nucleotide sequence ID" value="XM_005562569.4"/>
</dbReference>
<dbReference type="Ensembl" id="ENSMFAT00000069668.2">
    <property type="protein sequence ID" value="ENSMFAP00000019120.2"/>
    <property type="gene ID" value="ENSMFAG00000032591.2"/>
</dbReference>
<dbReference type="STRING" id="9541.ENSMFAP00000019120"/>
<dbReference type="OrthoDB" id="9524787at2759"/>
<name>G7PCD9_MACFA</name>
<dbReference type="KEGG" id="mcf:102129503"/>
<dbReference type="InterPro" id="IPR025933">
    <property type="entry name" value="Beta_defensin_dom"/>
</dbReference>
<comment type="function">
    <text evidence="9">Has antibacterial activity.</text>
</comment>
<evidence type="ECO:0000256" key="4">
    <source>
        <dbReference type="ARBA" id="ARBA00022529"/>
    </source>
</evidence>
<keyword evidence="8" id="KW-1015">Disulfide bond</keyword>
<keyword evidence="6 9" id="KW-0211">Defensin</keyword>
<feature type="transmembrane region" description="Helical" evidence="10">
    <location>
        <begin position="6"/>
        <end position="35"/>
    </location>
</feature>
<reference evidence="12" key="2">
    <citation type="submission" date="2025-08" db="UniProtKB">
        <authorList>
            <consortium name="Ensembl"/>
        </authorList>
    </citation>
    <scope>IDENTIFICATION</scope>
</reference>
<dbReference type="GO" id="GO:0045087">
    <property type="term" value="P:innate immune response"/>
    <property type="evidence" value="ECO:0007669"/>
    <property type="project" value="InterPro"/>
</dbReference>
<evidence type="ECO:0000256" key="1">
    <source>
        <dbReference type="ARBA" id="ARBA00004613"/>
    </source>
</evidence>
<keyword evidence="4 9" id="KW-0929">Antimicrobial</keyword>
<dbReference type="PANTHER" id="PTHR47900:SF1">
    <property type="entry name" value="BETA-DEFENSIN 131A"/>
    <property type="match status" value="1"/>
</dbReference>
<dbReference type="GeneTree" id="ENSGT00390000001538"/>
<organism evidence="12 13">
    <name type="scientific">Macaca fascicularis</name>
    <name type="common">Crab-eating macaque</name>
    <name type="synonym">Cynomolgus monkey</name>
    <dbReference type="NCBI Taxonomy" id="9541"/>
    <lineage>
        <taxon>Eukaryota</taxon>
        <taxon>Metazoa</taxon>
        <taxon>Chordata</taxon>
        <taxon>Craniata</taxon>
        <taxon>Vertebrata</taxon>
        <taxon>Euteleostomi</taxon>
        <taxon>Mammalia</taxon>
        <taxon>Eutheria</taxon>
        <taxon>Euarchontoglires</taxon>
        <taxon>Primates</taxon>
        <taxon>Haplorrhini</taxon>
        <taxon>Catarrhini</taxon>
        <taxon>Cercopithecidae</taxon>
        <taxon>Cercopithecinae</taxon>
        <taxon>Macaca</taxon>
    </lineage>
</organism>
<keyword evidence="13" id="KW-1185">Reference proteome</keyword>
<comment type="subcellular location">
    <subcellularLocation>
        <location evidence="1 9">Secreted</location>
    </subcellularLocation>
</comment>
<proteinExistence type="inferred from homology"/>
<evidence type="ECO:0000313" key="13">
    <source>
        <dbReference type="Proteomes" id="UP000233100"/>
    </source>
</evidence>
<evidence type="ECO:0000256" key="7">
    <source>
        <dbReference type="ARBA" id="ARBA00023022"/>
    </source>
</evidence>
<dbReference type="eggNOG" id="ENOG502TEDN">
    <property type="taxonomic scope" value="Eukaryota"/>
</dbReference>
<evidence type="ECO:0000256" key="9">
    <source>
        <dbReference type="RuleBase" id="RU231113"/>
    </source>
</evidence>
<evidence type="ECO:0000256" key="10">
    <source>
        <dbReference type="SAM" id="Phobius"/>
    </source>
</evidence>
<reference evidence="12 13" key="1">
    <citation type="submission" date="2013-03" db="EMBL/GenBank/DDBJ databases">
        <authorList>
            <person name="Warren W."/>
            <person name="Wilson R.K."/>
        </authorList>
    </citation>
    <scope>NUCLEOTIDE SEQUENCE</scope>
</reference>
<accession>G7PCD9</accession>
<keyword evidence="10" id="KW-1133">Transmembrane helix</keyword>
<evidence type="ECO:0000256" key="8">
    <source>
        <dbReference type="ARBA" id="ARBA00023157"/>
    </source>
</evidence>
<reference evidence="12" key="3">
    <citation type="submission" date="2025-09" db="UniProtKB">
        <authorList>
            <consortium name="Ensembl"/>
        </authorList>
    </citation>
    <scope>IDENTIFICATION</scope>
</reference>
<keyword evidence="10" id="KW-0812">Transmembrane</keyword>
<keyword evidence="7 9" id="KW-0044">Antibiotic</keyword>
<dbReference type="PANTHER" id="PTHR47900">
    <property type="entry name" value="BETA-DEFENSIN 131A"/>
    <property type="match status" value="1"/>
</dbReference>